<evidence type="ECO:0000256" key="1">
    <source>
        <dbReference type="SAM" id="MobiDB-lite"/>
    </source>
</evidence>
<feature type="transmembrane region" description="Helical" evidence="2">
    <location>
        <begin position="134"/>
        <end position="161"/>
    </location>
</feature>
<keyword evidence="2" id="KW-1133">Transmembrane helix</keyword>
<name>M2QV07_CERS8</name>
<evidence type="ECO:0000256" key="2">
    <source>
        <dbReference type="SAM" id="Phobius"/>
    </source>
</evidence>
<keyword evidence="4" id="KW-1185">Reference proteome</keyword>
<proteinExistence type="predicted"/>
<sequence>MQPPSATFNTLPNLMPRTAKSISLIANRDRSAASQESEQCPSANLHRHPPRPVAGTHHTGAHRAGRVVYLARVDCGNVVSVTRDGVVAEIDMGYVALTAGAPGITAVAAVAAVTTVATVAAAAAIIAVTAVAAVAAAATVTTVTTVAAATVAAAAAVNAALRGRKDERGRKEEGKDDDGLEK</sequence>
<protein>
    <submittedName>
        <fullName evidence="3">Uncharacterized protein</fullName>
    </submittedName>
</protein>
<feature type="transmembrane region" description="Helical" evidence="2">
    <location>
        <begin position="106"/>
        <end position="128"/>
    </location>
</feature>
<feature type="region of interest" description="Disordered" evidence="1">
    <location>
        <begin position="163"/>
        <end position="182"/>
    </location>
</feature>
<feature type="compositionally biased region" description="Polar residues" evidence="1">
    <location>
        <begin position="32"/>
        <end position="42"/>
    </location>
</feature>
<keyword evidence="2" id="KW-0812">Transmembrane</keyword>
<evidence type="ECO:0000313" key="3">
    <source>
        <dbReference type="EMBL" id="EMD35905.1"/>
    </source>
</evidence>
<evidence type="ECO:0000313" key="4">
    <source>
        <dbReference type="Proteomes" id="UP000016930"/>
    </source>
</evidence>
<dbReference type="AlphaFoldDB" id="M2QV07"/>
<dbReference type="EMBL" id="KB445799">
    <property type="protein sequence ID" value="EMD35905.1"/>
    <property type="molecule type" value="Genomic_DNA"/>
</dbReference>
<dbReference type="Proteomes" id="UP000016930">
    <property type="component" value="Unassembled WGS sequence"/>
</dbReference>
<keyword evidence="2" id="KW-0472">Membrane</keyword>
<feature type="compositionally biased region" description="Basic and acidic residues" evidence="1">
    <location>
        <begin position="163"/>
        <end position="174"/>
    </location>
</feature>
<dbReference type="HOGENOM" id="CLU_1481807_0_0_1"/>
<feature type="region of interest" description="Disordered" evidence="1">
    <location>
        <begin position="27"/>
        <end position="49"/>
    </location>
</feature>
<organism evidence="3 4">
    <name type="scientific">Ceriporiopsis subvermispora (strain B)</name>
    <name type="common">White-rot fungus</name>
    <name type="synonym">Gelatoporia subvermispora</name>
    <dbReference type="NCBI Taxonomy" id="914234"/>
    <lineage>
        <taxon>Eukaryota</taxon>
        <taxon>Fungi</taxon>
        <taxon>Dikarya</taxon>
        <taxon>Basidiomycota</taxon>
        <taxon>Agaricomycotina</taxon>
        <taxon>Agaricomycetes</taxon>
        <taxon>Polyporales</taxon>
        <taxon>Gelatoporiaceae</taxon>
        <taxon>Gelatoporia</taxon>
    </lineage>
</organism>
<gene>
    <name evidence="3" type="ORF">CERSUDRAFT_96130</name>
</gene>
<reference evidence="3 4" key="1">
    <citation type="journal article" date="2012" name="Proc. Natl. Acad. Sci. U.S.A.">
        <title>Comparative genomics of Ceriporiopsis subvermispora and Phanerochaete chrysosporium provide insight into selective ligninolysis.</title>
        <authorList>
            <person name="Fernandez-Fueyo E."/>
            <person name="Ruiz-Duenas F.J."/>
            <person name="Ferreira P."/>
            <person name="Floudas D."/>
            <person name="Hibbett D.S."/>
            <person name="Canessa P."/>
            <person name="Larrondo L.F."/>
            <person name="James T.Y."/>
            <person name="Seelenfreund D."/>
            <person name="Lobos S."/>
            <person name="Polanco R."/>
            <person name="Tello M."/>
            <person name="Honda Y."/>
            <person name="Watanabe T."/>
            <person name="Watanabe T."/>
            <person name="Ryu J.S."/>
            <person name="Kubicek C.P."/>
            <person name="Schmoll M."/>
            <person name="Gaskell J."/>
            <person name="Hammel K.E."/>
            <person name="St John F.J."/>
            <person name="Vanden Wymelenberg A."/>
            <person name="Sabat G."/>
            <person name="Splinter BonDurant S."/>
            <person name="Syed K."/>
            <person name="Yadav J.S."/>
            <person name="Doddapaneni H."/>
            <person name="Subramanian V."/>
            <person name="Lavin J.L."/>
            <person name="Oguiza J.A."/>
            <person name="Perez G."/>
            <person name="Pisabarro A.G."/>
            <person name="Ramirez L."/>
            <person name="Santoyo F."/>
            <person name="Master E."/>
            <person name="Coutinho P.M."/>
            <person name="Henrissat B."/>
            <person name="Lombard V."/>
            <person name="Magnuson J.K."/>
            <person name="Kuees U."/>
            <person name="Hori C."/>
            <person name="Igarashi K."/>
            <person name="Samejima M."/>
            <person name="Held B.W."/>
            <person name="Barry K.W."/>
            <person name="LaButti K.M."/>
            <person name="Lapidus A."/>
            <person name="Lindquist E.A."/>
            <person name="Lucas S.M."/>
            <person name="Riley R."/>
            <person name="Salamov A.A."/>
            <person name="Hoffmeister D."/>
            <person name="Schwenk D."/>
            <person name="Hadar Y."/>
            <person name="Yarden O."/>
            <person name="de Vries R.P."/>
            <person name="Wiebenga A."/>
            <person name="Stenlid J."/>
            <person name="Eastwood D."/>
            <person name="Grigoriev I.V."/>
            <person name="Berka R.M."/>
            <person name="Blanchette R.A."/>
            <person name="Kersten P."/>
            <person name="Martinez A.T."/>
            <person name="Vicuna R."/>
            <person name="Cullen D."/>
        </authorList>
    </citation>
    <scope>NUCLEOTIDE SEQUENCE [LARGE SCALE GENOMIC DNA]</scope>
    <source>
        <strain evidence="3 4">B</strain>
    </source>
</reference>
<accession>M2QV07</accession>